<keyword evidence="2" id="KW-1185">Reference proteome</keyword>
<accession>A0A1J1IUW1</accession>
<reference evidence="1 2" key="1">
    <citation type="submission" date="2015-04" db="EMBL/GenBank/DDBJ databases">
        <authorList>
            <person name="Syromyatnikov M.Y."/>
            <person name="Popov V.N."/>
        </authorList>
    </citation>
    <scope>NUCLEOTIDE SEQUENCE [LARGE SCALE GENOMIC DNA]</scope>
</reference>
<gene>
    <name evidence="1" type="ORF">CLUMA_CG015648</name>
</gene>
<dbReference type="Proteomes" id="UP000183832">
    <property type="component" value="Unassembled WGS sequence"/>
</dbReference>
<proteinExistence type="predicted"/>
<protein>
    <submittedName>
        <fullName evidence="1">CLUMA_CG015648, isoform A</fullName>
    </submittedName>
</protein>
<organism evidence="1 2">
    <name type="scientific">Clunio marinus</name>
    <dbReference type="NCBI Taxonomy" id="568069"/>
    <lineage>
        <taxon>Eukaryota</taxon>
        <taxon>Metazoa</taxon>
        <taxon>Ecdysozoa</taxon>
        <taxon>Arthropoda</taxon>
        <taxon>Hexapoda</taxon>
        <taxon>Insecta</taxon>
        <taxon>Pterygota</taxon>
        <taxon>Neoptera</taxon>
        <taxon>Endopterygota</taxon>
        <taxon>Diptera</taxon>
        <taxon>Nematocera</taxon>
        <taxon>Chironomoidea</taxon>
        <taxon>Chironomidae</taxon>
        <taxon>Clunio</taxon>
    </lineage>
</organism>
<sequence>MIENWPLILIKKLKAYADRKYIIASVSDVTELLRFEGFCAQILTAATNFKTIQKALCYVSFVHEKSITPMKSSLGVQLFVT</sequence>
<dbReference type="AlphaFoldDB" id="A0A1J1IUW1"/>
<name>A0A1J1IUW1_9DIPT</name>
<dbReference type="EMBL" id="CVRI01000057">
    <property type="protein sequence ID" value="CRL02329.1"/>
    <property type="molecule type" value="Genomic_DNA"/>
</dbReference>
<evidence type="ECO:0000313" key="2">
    <source>
        <dbReference type="Proteomes" id="UP000183832"/>
    </source>
</evidence>
<evidence type="ECO:0000313" key="1">
    <source>
        <dbReference type="EMBL" id="CRL02329.1"/>
    </source>
</evidence>